<evidence type="ECO:0000313" key="1">
    <source>
        <dbReference type="EMBL" id="GAB16685.1"/>
    </source>
</evidence>
<organism evidence="1 2">
    <name type="scientific">Gordonia effusa NBRC 100432</name>
    <dbReference type="NCBI Taxonomy" id="1077974"/>
    <lineage>
        <taxon>Bacteria</taxon>
        <taxon>Bacillati</taxon>
        <taxon>Actinomycetota</taxon>
        <taxon>Actinomycetes</taxon>
        <taxon>Mycobacteriales</taxon>
        <taxon>Gordoniaceae</taxon>
        <taxon>Gordonia</taxon>
    </lineage>
</organism>
<keyword evidence="2" id="KW-1185">Reference proteome</keyword>
<evidence type="ECO:0008006" key="3">
    <source>
        <dbReference type="Google" id="ProtNLM"/>
    </source>
</evidence>
<evidence type="ECO:0000313" key="2">
    <source>
        <dbReference type="Proteomes" id="UP000035034"/>
    </source>
</evidence>
<dbReference type="Proteomes" id="UP000035034">
    <property type="component" value="Unassembled WGS sequence"/>
</dbReference>
<proteinExistence type="predicted"/>
<name>H0QV34_9ACTN</name>
<dbReference type="eggNOG" id="COG3975">
    <property type="taxonomic scope" value="Bacteria"/>
</dbReference>
<comment type="caution">
    <text evidence="1">The sequence shown here is derived from an EMBL/GenBank/DDBJ whole genome shotgun (WGS) entry which is preliminary data.</text>
</comment>
<sequence>MLVKLNEAITTGDQTKLGALIDPSATPRFRAAFETEAANIGAKVAASKRGNLLRYKTFRYWLGSADAEFVVPQELQQRLEDQGSSDTWFAPIKLDYALGGESLPGLAEDDITVSTPFALARYDDDWKIVGDSTVLQDVQAPAPMIWSYPELRARDVTTSGGDSVVLSYPGTDAAVATIARELPDAVVAVTNFWGQSWARRAAVVATGTAAQFSGLASADSPVGAAAAATIYASLDSAEKTASGQRVVLTPTARTLPAPALAVVLRHELTHVAVRGVTVSGAPLWITEGMPEYVGRKGTYQRFDDVAPNLAAVLRSGDIPARLPDDRDFAVDQNTALVAYQSAWSLAAYVAEKYGPDRLKALYLGVAGADKVPAQDLAIVNTLRVSRAQFVAQWQDWLRKQVR</sequence>
<dbReference type="AlphaFoldDB" id="H0QV34"/>
<reference evidence="1 2" key="1">
    <citation type="submission" date="2011-12" db="EMBL/GenBank/DDBJ databases">
        <title>Whole genome shotgun sequence of Gordonia effusa NBRC 100432.</title>
        <authorList>
            <person name="Yoshida I."/>
            <person name="Takarada H."/>
            <person name="Hosoyama A."/>
            <person name="Tsuchikane K."/>
            <person name="Katsumata H."/>
            <person name="Yamazaki S."/>
            <person name="Fujita N."/>
        </authorList>
    </citation>
    <scope>NUCLEOTIDE SEQUENCE [LARGE SCALE GENOMIC DNA]</scope>
    <source>
        <strain evidence="1 2">NBRC 100432</strain>
    </source>
</reference>
<dbReference type="EMBL" id="BAEH01000009">
    <property type="protein sequence ID" value="GAB16685.1"/>
    <property type="molecule type" value="Genomic_DNA"/>
</dbReference>
<accession>H0QV34</accession>
<protein>
    <recommendedName>
        <fullName evidence="3">Peptidase MA-like domain-containing protein</fullName>
    </recommendedName>
</protein>
<gene>
    <name evidence="1" type="ORF">GOEFS_009_00540</name>
</gene>
<dbReference type="STRING" id="1077974.GOEFS_009_00540"/>